<comment type="pathway">
    <text evidence="3">Amino-acid degradation; L-arginine degradation via ADI pathway; carbamoyl phosphate from L-arginine: step 1/2.</text>
</comment>
<dbReference type="GO" id="GO:0016990">
    <property type="term" value="F:arginine deiminase activity"/>
    <property type="evidence" value="ECO:0007669"/>
    <property type="project" value="UniProtKB-UniRule"/>
</dbReference>
<gene>
    <name evidence="3 5" type="primary">arcA</name>
    <name evidence="5" type="ORF">X271_00224</name>
</gene>
<protein>
    <recommendedName>
        <fullName evidence="3">Arginine deiminase</fullName>
        <shortName evidence="3">ADI</shortName>
        <ecNumber evidence="3">3.5.3.6</ecNumber>
    </recommendedName>
    <alternativeName>
        <fullName evidence="3">Arginine dihydrolase</fullName>
        <shortName evidence="3">AD</shortName>
    </alternativeName>
</protein>
<dbReference type="HAMAP" id="MF_00242">
    <property type="entry name" value="Arg_deiminase"/>
    <property type="match status" value="1"/>
</dbReference>
<dbReference type="Gene3D" id="3.75.10.10">
    <property type="entry name" value="L-arginine/glycine Amidinotransferase, Chain A"/>
    <property type="match status" value="1"/>
</dbReference>
<proteinExistence type="inferred from homology"/>
<dbReference type="SUPFAM" id="SSF55909">
    <property type="entry name" value="Pentein"/>
    <property type="match status" value="1"/>
</dbReference>
<sequence length="403" mass="46790">MININSEYKKLKKVLLHRPGWETENLTPSTYERLLFDDSYYLKEAQREHDEFAKLLKSKGVEVFYLENLIAETISISKDIKENFLKEFIIEGEVSHHSHLYIRVKKYLDSFKNNNELILKLMAGIRFSELPNVGGKKSLRELESQSDVFVLDPLPNLIFTRDPFASLGNGVTIHKMTFKTRRRETKFAEYIFKYHPDYKNTPLYYNRNRSTSIEGGDIMILSKTDIAVGISQRTNPDSLEKLAHNLFEDKKSKVLRIWGISIPKGRSWMHLDTVFTQIDINKFAIFSNYKFEIFQIAKTGSDFKITSEKMSIDQLMSKIFNIKKVTLIHCGGQDPIHSEREQWNDGSNVLAIAPNEVIAYDRNHVTNDLMRKHGVIVHEIPSYELSRGRGGPRCMSMPLERED</sequence>
<keyword evidence="3" id="KW-0056">Arginine metabolism</keyword>
<dbReference type="Proteomes" id="UP000019450">
    <property type="component" value="Chromosome"/>
</dbReference>
<dbReference type="STRING" id="1427984.X271_00224"/>
<reference evidence="5 6" key="1">
    <citation type="journal article" date="2014" name="Genome Biol. Evol.">
        <title>Phylogenomics of "Candidatus Hepatoplasma crinochetorum," a Lineage of Mollicutes Associated with Noninsect Arthropods.</title>
        <authorList>
            <person name="Leclercq S."/>
            <person name="Dittmer J."/>
            <person name="Bouchon D."/>
            <person name="Cordaux R."/>
        </authorList>
    </citation>
    <scope>NUCLEOTIDE SEQUENCE [LARGE SCALE GENOMIC DNA]</scope>
    <source>
        <strain evidence="5 6">Av</strain>
    </source>
</reference>
<comment type="catalytic activity">
    <reaction evidence="3">
        <text>L-arginine + H2O = L-citrulline + NH4(+)</text>
        <dbReference type="Rhea" id="RHEA:19597"/>
        <dbReference type="ChEBI" id="CHEBI:15377"/>
        <dbReference type="ChEBI" id="CHEBI:28938"/>
        <dbReference type="ChEBI" id="CHEBI:32682"/>
        <dbReference type="ChEBI" id="CHEBI:57743"/>
        <dbReference type="EC" id="3.5.3.6"/>
    </reaction>
</comment>
<organism evidence="5 6">
    <name type="scientific">Candidatus Hepatoplasma crinochetorum Av</name>
    <dbReference type="NCBI Taxonomy" id="1427984"/>
    <lineage>
        <taxon>Bacteria</taxon>
        <taxon>Bacillati</taxon>
        <taxon>Mycoplasmatota</taxon>
        <taxon>Mollicutes</taxon>
        <taxon>Candidatus Hepatoplasmataceae</taxon>
        <taxon>Candidatus Hepatoplasma</taxon>
    </lineage>
</organism>
<evidence type="ECO:0000256" key="4">
    <source>
        <dbReference type="PIRSR" id="PIRSR006356-1"/>
    </source>
</evidence>
<evidence type="ECO:0000313" key="6">
    <source>
        <dbReference type="Proteomes" id="UP000019450"/>
    </source>
</evidence>
<dbReference type="InterPro" id="IPR003876">
    <property type="entry name" value="Arg_deiminase"/>
</dbReference>
<dbReference type="PATRIC" id="fig|1427984.3.peg.211"/>
<name>W8GFF7_9MOLU</name>
<dbReference type="PANTHER" id="PTHR47271">
    <property type="entry name" value="ARGININE DEIMINASE"/>
    <property type="match status" value="1"/>
</dbReference>
<dbReference type="AlphaFoldDB" id="W8GFF7"/>
<feature type="active site" description="Amidino-cysteine intermediate" evidence="3 4">
    <location>
        <position position="394"/>
    </location>
</feature>
<dbReference type="EC" id="3.5.3.6" evidence="3"/>
<keyword evidence="3" id="KW-0963">Cytoplasm</keyword>
<comment type="similarity">
    <text evidence="1 3">Belongs to the arginine deiminase family.</text>
</comment>
<evidence type="ECO:0000256" key="2">
    <source>
        <dbReference type="ARBA" id="ARBA00022801"/>
    </source>
</evidence>
<dbReference type="PIRSF" id="PIRSF006356">
    <property type="entry name" value="Arg_deiminase"/>
    <property type="match status" value="1"/>
</dbReference>
<dbReference type="PRINTS" id="PR01466">
    <property type="entry name" value="ARGDEIMINASE"/>
</dbReference>
<dbReference type="eggNOG" id="COG2235">
    <property type="taxonomic scope" value="Bacteria"/>
</dbReference>
<dbReference type="NCBIfam" id="TIGR01078">
    <property type="entry name" value="arcA"/>
    <property type="match status" value="1"/>
</dbReference>
<keyword evidence="6" id="KW-1185">Reference proteome</keyword>
<comment type="subcellular location">
    <subcellularLocation>
        <location evidence="3">Cytoplasm</location>
    </subcellularLocation>
</comment>
<evidence type="ECO:0000256" key="1">
    <source>
        <dbReference type="ARBA" id="ARBA00010206"/>
    </source>
</evidence>
<dbReference type="EMBL" id="CP006932">
    <property type="protein sequence ID" value="AHK22333.1"/>
    <property type="molecule type" value="Genomic_DNA"/>
</dbReference>
<dbReference type="PANTHER" id="PTHR47271:SF2">
    <property type="entry name" value="ARGININE DEIMINASE"/>
    <property type="match status" value="1"/>
</dbReference>
<dbReference type="Pfam" id="PF02274">
    <property type="entry name" value="ADI"/>
    <property type="match status" value="1"/>
</dbReference>
<dbReference type="GO" id="GO:0005737">
    <property type="term" value="C:cytoplasm"/>
    <property type="evidence" value="ECO:0007669"/>
    <property type="project" value="UniProtKB-SubCell"/>
</dbReference>
<dbReference type="GO" id="GO:0019546">
    <property type="term" value="P:L-arginine deiminase pathway"/>
    <property type="evidence" value="ECO:0007669"/>
    <property type="project" value="UniProtKB-UniRule"/>
</dbReference>
<dbReference type="Gene3D" id="1.10.3930.10">
    <property type="entry name" value="Arginine deiminase"/>
    <property type="match status" value="1"/>
</dbReference>
<dbReference type="HOGENOM" id="CLU_052662_0_1_14"/>
<dbReference type="KEGG" id="hcr:X271_00224"/>
<dbReference type="RefSeq" id="WP_038462236.1">
    <property type="nucleotide sequence ID" value="NZ_CP006932.1"/>
</dbReference>
<keyword evidence="2 3" id="KW-0378">Hydrolase</keyword>
<evidence type="ECO:0000256" key="3">
    <source>
        <dbReference type="HAMAP-Rule" id="MF_00242"/>
    </source>
</evidence>
<accession>W8GFF7</accession>
<dbReference type="NCBIfam" id="NF002381">
    <property type="entry name" value="PRK01388.1"/>
    <property type="match status" value="1"/>
</dbReference>
<dbReference type="UniPathway" id="UPA00254">
    <property type="reaction ID" value="UER00364"/>
</dbReference>
<evidence type="ECO:0000313" key="5">
    <source>
        <dbReference type="EMBL" id="AHK22333.1"/>
    </source>
</evidence>